<dbReference type="Proteomes" id="UP001652409">
    <property type="component" value="Unassembled WGS sequence"/>
</dbReference>
<comment type="similarity">
    <text evidence="1">Belongs to the peptidase S66 family.</text>
</comment>
<dbReference type="Pfam" id="PF17676">
    <property type="entry name" value="Peptidase_S66C"/>
    <property type="match status" value="1"/>
</dbReference>
<evidence type="ECO:0000256" key="4">
    <source>
        <dbReference type="ARBA" id="ARBA00022801"/>
    </source>
</evidence>
<evidence type="ECO:0000313" key="8">
    <source>
        <dbReference type="EMBL" id="MCU6764645.1"/>
    </source>
</evidence>
<dbReference type="SUPFAM" id="SSF141986">
    <property type="entry name" value="LD-carboxypeptidase A C-terminal domain-like"/>
    <property type="match status" value="1"/>
</dbReference>
<dbReference type="CDD" id="cd07025">
    <property type="entry name" value="Peptidase_S66"/>
    <property type="match status" value="1"/>
</dbReference>
<feature type="domain" description="LD-carboxypeptidase N-terminal" evidence="6">
    <location>
        <begin position="5"/>
        <end position="120"/>
    </location>
</feature>
<keyword evidence="2" id="KW-0121">Carboxypeptidase</keyword>
<sequence length="279" mass="31372">MEKAGIVCCSNGLQKSSQKDLQALELVLKGMGLEPVYSPYLYAQEHVWSGTARQRADALMEFYRDEEIRQIFDVSGGDLANGILPYLDYAQIQESDKCFWGYSDLTAVLNAIYTKTGRSSVLYQVRNLVYDQGERQQKELQAALCGQEDTLFQFPYEFLQGETMEGIVAGGNIRCFLKLAGTPYFPDLEGKILLLEALGGQEGQMLTYLSQLQQLGAFEKVRGILLGTFTRMESQGQLMYPLLKPFISELLPVARTWMIGHGTDAKAIRVGEVYRLKKQ</sequence>
<dbReference type="PIRSF" id="PIRSF028757">
    <property type="entry name" value="LD-carboxypeptidase"/>
    <property type="match status" value="1"/>
</dbReference>
<dbReference type="Gene3D" id="3.50.30.60">
    <property type="entry name" value="LD-carboxypeptidase A C-terminal domain-like"/>
    <property type="match status" value="1"/>
</dbReference>
<evidence type="ECO:0000259" key="6">
    <source>
        <dbReference type="Pfam" id="PF02016"/>
    </source>
</evidence>
<dbReference type="Pfam" id="PF02016">
    <property type="entry name" value="Peptidase_S66"/>
    <property type="match status" value="1"/>
</dbReference>
<dbReference type="EMBL" id="JAOQJL010000006">
    <property type="protein sequence ID" value="MCU6764645.1"/>
    <property type="molecule type" value="Genomic_DNA"/>
</dbReference>
<evidence type="ECO:0000313" key="9">
    <source>
        <dbReference type="Proteomes" id="UP001652409"/>
    </source>
</evidence>
<reference evidence="8 9" key="1">
    <citation type="journal article" date="2021" name="ISME Commun">
        <title>Automated analysis of genomic sequences facilitates high-throughput and comprehensive description of bacteria.</title>
        <authorList>
            <person name="Hitch T.C.A."/>
        </authorList>
    </citation>
    <scope>NUCLEOTIDE SEQUENCE [LARGE SCALE GENOMIC DNA]</scope>
    <source>
        <strain evidence="8 9">Sanger_23</strain>
    </source>
</reference>
<dbReference type="InterPro" id="IPR003507">
    <property type="entry name" value="S66_fam"/>
</dbReference>
<proteinExistence type="inferred from homology"/>
<evidence type="ECO:0000256" key="3">
    <source>
        <dbReference type="ARBA" id="ARBA00022670"/>
    </source>
</evidence>
<name>A0ABT2TQZ9_9FIRM</name>
<organism evidence="8 9">
    <name type="scientific">Blautia ammoniilytica</name>
    <dbReference type="NCBI Taxonomy" id="2981782"/>
    <lineage>
        <taxon>Bacteria</taxon>
        <taxon>Bacillati</taxon>
        <taxon>Bacillota</taxon>
        <taxon>Clostridia</taxon>
        <taxon>Lachnospirales</taxon>
        <taxon>Lachnospiraceae</taxon>
        <taxon>Blautia</taxon>
    </lineage>
</organism>
<gene>
    <name evidence="8" type="ORF">OCV61_04380</name>
</gene>
<evidence type="ECO:0000256" key="5">
    <source>
        <dbReference type="ARBA" id="ARBA00022825"/>
    </source>
</evidence>
<comment type="caution">
    <text evidence="8">The sequence shown here is derived from an EMBL/GenBank/DDBJ whole genome shotgun (WGS) entry which is preliminary data.</text>
</comment>
<keyword evidence="9" id="KW-1185">Reference proteome</keyword>
<evidence type="ECO:0000256" key="1">
    <source>
        <dbReference type="ARBA" id="ARBA00010233"/>
    </source>
</evidence>
<keyword evidence="3" id="KW-0645">Protease</keyword>
<evidence type="ECO:0000259" key="7">
    <source>
        <dbReference type="Pfam" id="PF17676"/>
    </source>
</evidence>
<evidence type="ECO:0000256" key="2">
    <source>
        <dbReference type="ARBA" id="ARBA00022645"/>
    </source>
</evidence>
<dbReference type="PANTHER" id="PTHR30237:SF2">
    <property type="entry name" value="MUREIN TETRAPEPTIDE CARBOXYPEPTIDASE"/>
    <property type="match status" value="1"/>
</dbReference>
<dbReference type="InterPro" id="IPR040921">
    <property type="entry name" value="Peptidase_S66C"/>
</dbReference>
<keyword evidence="5" id="KW-0720">Serine protease</keyword>
<dbReference type="InterPro" id="IPR040449">
    <property type="entry name" value="Peptidase_S66_N"/>
</dbReference>
<dbReference type="RefSeq" id="WP_158420839.1">
    <property type="nucleotide sequence ID" value="NZ_JAOQJL010000006.1"/>
</dbReference>
<feature type="domain" description="LD-carboxypeptidase C-terminal" evidence="7">
    <location>
        <begin position="165"/>
        <end position="274"/>
    </location>
</feature>
<protein>
    <submittedName>
        <fullName evidence="8">LD-carboxypeptidase</fullName>
    </submittedName>
</protein>
<keyword evidence="4" id="KW-0378">Hydrolase</keyword>
<dbReference type="InterPro" id="IPR027478">
    <property type="entry name" value="LdcA_N"/>
</dbReference>
<dbReference type="InterPro" id="IPR027461">
    <property type="entry name" value="Carboxypeptidase_A_C_sf"/>
</dbReference>
<dbReference type="SUPFAM" id="SSF52317">
    <property type="entry name" value="Class I glutamine amidotransferase-like"/>
    <property type="match status" value="1"/>
</dbReference>
<accession>A0ABT2TQZ9</accession>
<dbReference type="InterPro" id="IPR029062">
    <property type="entry name" value="Class_I_gatase-like"/>
</dbReference>
<dbReference type="PANTHER" id="PTHR30237">
    <property type="entry name" value="MURAMOYLTETRAPEPTIDE CARBOXYPEPTIDASE"/>
    <property type="match status" value="1"/>
</dbReference>
<dbReference type="Gene3D" id="3.40.50.10740">
    <property type="entry name" value="Class I glutamine amidotransferase-like"/>
    <property type="match status" value="1"/>
</dbReference>